<dbReference type="Proteomes" id="UP001652409">
    <property type="component" value="Unassembled WGS sequence"/>
</dbReference>
<evidence type="ECO:0000313" key="4">
    <source>
        <dbReference type="Proteomes" id="UP001652409"/>
    </source>
</evidence>
<organism evidence="3 4">
    <name type="scientific">Blautia ammoniilytica</name>
    <dbReference type="NCBI Taxonomy" id="2981782"/>
    <lineage>
        <taxon>Bacteria</taxon>
        <taxon>Bacillati</taxon>
        <taxon>Bacillota</taxon>
        <taxon>Clostridia</taxon>
        <taxon>Lachnospirales</taxon>
        <taxon>Lachnospiraceae</taxon>
        <taxon>Blautia</taxon>
    </lineage>
</organism>
<feature type="compositionally biased region" description="Polar residues" evidence="1">
    <location>
        <begin position="304"/>
        <end position="314"/>
    </location>
</feature>
<dbReference type="Gene3D" id="3.60.15.10">
    <property type="entry name" value="Ribonuclease Z/Hydroxyacylglutathione hydrolase-like"/>
    <property type="match status" value="1"/>
</dbReference>
<dbReference type="PANTHER" id="PTHR30619">
    <property type="entry name" value="DNA INTERNALIZATION/COMPETENCE PROTEIN COMEC/REC2"/>
    <property type="match status" value="1"/>
</dbReference>
<dbReference type="SUPFAM" id="SSF56281">
    <property type="entry name" value="Metallo-hydrolase/oxidoreductase"/>
    <property type="match status" value="1"/>
</dbReference>
<feature type="domain" description="Metallo-beta-lactamase" evidence="2">
    <location>
        <begin position="36"/>
        <end position="229"/>
    </location>
</feature>
<dbReference type="EMBL" id="JAOQJL010000001">
    <property type="protein sequence ID" value="MCU6763982.1"/>
    <property type="molecule type" value="Genomic_DNA"/>
</dbReference>
<dbReference type="PANTHER" id="PTHR30619:SF1">
    <property type="entry name" value="RECOMBINATION PROTEIN 2"/>
    <property type="match status" value="1"/>
</dbReference>
<accession>A0ABT2TQV4</accession>
<protein>
    <submittedName>
        <fullName evidence="3">MBL fold metallo-hydrolase</fullName>
    </submittedName>
</protein>
<sequence length="377" mass="40427">MKKKLRNGLLIFLFLLLIPQMVWAGDMQVHFLDVGQGLSILVQSEGENLLYDGGGRDASSYVVSYLQNQGVQQLDYMIASHYDADHISGLVGCLSSFPVENLIGPDYVHDSQLYTSFMGKAKQMGLKMQHPSVGDVYPVGSGTFTVLSPQNASDQDSNNSSVVIRLDNGEDSFLFTGDAEHDSEEQMVSAGLDLECTVLQVGHHGSASSTSWDLLQAAVPEYAVVSCGSGNSYGHPDADTMEKLQSMGIQVLRTDKQGTVTAYSGGNGITWDVSPCDDYTPGNPDDTGTMAGDAGVAAYTYTQGATENSQSTDADTQDLGDGNSDQETEAEQQVWISATGSKYHSRPDCGNMNPSKAVEMPVDQAVAQGYEACKKCW</sequence>
<dbReference type="Pfam" id="PF00753">
    <property type="entry name" value="Lactamase_B"/>
    <property type="match status" value="1"/>
</dbReference>
<evidence type="ECO:0000256" key="1">
    <source>
        <dbReference type="SAM" id="MobiDB-lite"/>
    </source>
</evidence>
<evidence type="ECO:0000313" key="3">
    <source>
        <dbReference type="EMBL" id="MCU6763982.1"/>
    </source>
</evidence>
<feature type="region of interest" description="Disordered" evidence="1">
    <location>
        <begin position="304"/>
        <end position="330"/>
    </location>
</feature>
<dbReference type="SMART" id="SM00849">
    <property type="entry name" value="Lactamase_B"/>
    <property type="match status" value="1"/>
</dbReference>
<keyword evidence="4" id="KW-1185">Reference proteome</keyword>
<dbReference type="InterPro" id="IPR001279">
    <property type="entry name" value="Metallo-B-lactamas"/>
</dbReference>
<reference evidence="3 4" key="1">
    <citation type="journal article" date="2021" name="ISME Commun">
        <title>Automated analysis of genomic sequences facilitates high-throughput and comprehensive description of bacteria.</title>
        <authorList>
            <person name="Hitch T.C.A."/>
        </authorList>
    </citation>
    <scope>NUCLEOTIDE SEQUENCE [LARGE SCALE GENOMIC DNA]</scope>
    <source>
        <strain evidence="3 4">Sanger_23</strain>
    </source>
</reference>
<dbReference type="InterPro" id="IPR035681">
    <property type="entry name" value="ComA-like_MBL"/>
</dbReference>
<comment type="caution">
    <text evidence="3">The sequence shown here is derived from an EMBL/GenBank/DDBJ whole genome shotgun (WGS) entry which is preliminary data.</text>
</comment>
<dbReference type="InterPro" id="IPR036866">
    <property type="entry name" value="RibonucZ/Hydroxyglut_hydro"/>
</dbReference>
<name>A0ABT2TQV4_9FIRM</name>
<gene>
    <name evidence="3" type="ORF">OCV61_00970</name>
</gene>
<dbReference type="RefSeq" id="WP_158420191.1">
    <property type="nucleotide sequence ID" value="NZ_JAOQJL010000001.1"/>
</dbReference>
<dbReference type="CDD" id="cd07731">
    <property type="entry name" value="ComA-like_MBL-fold"/>
    <property type="match status" value="1"/>
</dbReference>
<evidence type="ECO:0000259" key="2">
    <source>
        <dbReference type="SMART" id="SM00849"/>
    </source>
</evidence>
<dbReference type="InterPro" id="IPR052159">
    <property type="entry name" value="Competence_DNA_uptake"/>
</dbReference>
<proteinExistence type="predicted"/>